<dbReference type="OrthoDB" id="4302993at2"/>
<sequence length="96" mass="10152">MKVYLLSLGAGVLVGVIYSLINVRSPAPPLIALLGLLGMLGGEQVIPVAKRLLSGTTLSAAWHDAHCTSHVFGMLPGRQASEQARRATTDTEENRS</sequence>
<organism evidence="2 3">
    <name type="scientific">Paraburkholderia phenazinium</name>
    <dbReference type="NCBI Taxonomy" id="60549"/>
    <lineage>
        <taxon>Bacteria</taxon>
        <taxon>Pseudomonadati</taxon>
        <taxon>Pseudomonadota</taxon>
        <taxon>Betaproteobacteria</taxon>
        <taxon>Burkholderiales</taxon>
        <taxon>Burkholderiaceae</taxon>
        <taxon>Paraburkholderia</taxon>
    </lineage>
</organism>
<feature type="compositionally biased region" description="Basic and acidic residues" evidence="1">
    <location>
        <begin position="83"/>
        <end position="96"/>
    </location>
</feature>
<reference evidence="2 3" key="1">
    <citation type="submission" date="2016-11" db="EMBL/GenBank/DDBJ databases">
        <authorList>
            <person name="Jaros S."/>
            <person name="Januszkiewicz K."/>
            <person name="Wedrychowicz H."/>
        </authorList>
    </citation>
    <scope>NUCLEOTIDE SEQUENCE [LARGE SCALE GENOMIC DNA]</scope>
    <source>
        <strain evidence="2 3">GAS86</strain>
    </source>
</reference>
<accession>A0A1N6KFC6</accession>
<protein>
    <submittedName>
        <fullName evidence="2">XapX domain-containing protein</fullName>
    </submittedName>
</protein>
<dbReference type="Pfam" id="PF07235">
    <property type="entry name" value="DUF1427"/>
    <property type="match status" value="1"/>
</dbReference>
<feature type="region of interest" description="Disordered" evidence="1">
    <location>
        <begin position="76"/>
        <end position="96"/>
    </location>
</feature>
<dbReference type="EMBL" id="FSRM01000002">
    <property type="protein sequence ID" value="SIO55265.1"/>
    <property type="molecule type" value="Genomic_DNA"/>
</dbReference>
<dbReference type="NCBIfam" id="TIGR03510">
    <property type="entry name" value="XapX"/>
    <property type="match status" value="1"/>
</dbReference>
<dbReference type="InterPro" id="IPR020017">
    <property type="entry name" value="XapX_domain"/>
</dbReference>
<dbReference type="RefSeq" id="WP_074268785.1">
    <property type="nucleotide sequence ID" value="NZ_FSRM01000002.1"/>
</dbReference>
<dbReference type="AlphaFoldDB" id="A0A1N6KFC6"/>
<name>A0A1N6KFC6_9BURK</name>
<proteinExistence type="predicted"/>
<dbReference type="Proteomes" id="UP000184693">
    <property type="component" value="Unassembled WGS sequence"/>
</dbReference>
<evidence type="ECO:0000256" key="1">
    <source>
        <dbReference type="SAM" id="MobiDB-lite"/>
    </source>
</evidence>
<evidence type="ECO:0000313" key="2">
    <source>
        <dbReference type="EMBL" id="SIO55265.1"/>
    </source>
</evidence>
<gene>
    <name evidence="2" type="ORF">SAMN05444168_7057</name>
</gene>
<evidence type="ECO:0000313" key="3">
    <source>
        <dbReference type="Proteomes" id="UP000184693"/>
    </source>
</evidence>
<dbReference type="InterPro" id="IPR009872">
    <property type="entry name" value="DUF1427"/>
</dbReference>